<dbReference type="EMBL" id="REGN01006098">
    <property type="protein sequence ID" value="RNA10875.1"/>
    <property type="molecule type" value="Genomic_DNA"/>
</dbReference>
<gene>
    <name evidence="1" type="ORF">BpHYR1_043874</name>
</gene>
<proteinExistence type="predicted"/>
<reference evidence="1 2" key="1">
    <citation type="journal article" date="2018" name="Sci. Rep.">
        <title>Genomic signatures of local adaptation to the degree of environmental predictability in rotifers.</title>
        <authorList>
            <person name="Franch-Gras L."/>
            <person name="Hahn C."/>
            <person name="Garcia-Roger E.M."/>
            <person name="Carmona M.J."/>
            <person name="Serra M."/>
            <person name="Gomez A."/>
        </authorList>
    </citation>
    <scope>NUCLEOTIDE SEQUENCE [LARGE SCALE GENOMIC DNA]</scope>
    <source>
        <strain evidence="1">HYR1</strain>
    </source>
</reference>
<keyword evidence="2" id="KW-1185">Reference proteome</keyword>
<protein>
    <submittedName>
        <fullName evidence="1">Uncharacterized protein</fullName>
    </submittedName>
</protein>
<organism evidence="1 2">
    <name type="scientific">Brachionus plicatilis</name>
    <name type="common">Marine rotifer</name>
    <name type="synonym">Brachionus muelleri</name>
    <dbReference type="NCBI Taxonomy" id="10195"/>
    <lineage>
        <taxon>Eukaryota</taxon>
        <taxon>Metazoa</taxon>
        <taxon>Spiralia</taxon>
        <taxon>Gnathifera</taxon>
        <taxon>Rotifera</taxon>
        <taxon>Eurotatoria</taxon>
        <taxon>Monogononta</taxon>
        <taxon>Pseudotrocha</taxon>
        <taxon>Ploima</taxon>
        <taxon>Brachionidae</taxon>
        <taxon>Brachionus</taxon>
    </lineage>
</organism>
<sequence>MNSKGTKLKFSYDAIISSDKNEKTTSLTDDMIVQNIKEKNHEEHHETDSVEENGIMTLRLNKSDMRSFISTFVSPNLKITSNF</sequence>
<name>A0A3M7QIS8_BRAPC</name>
<accession>A0A3M7QIS8</accession>
<comment type="caution">
    <text evidence="1">The sequence shown here is derived from an EMBL/GenBank/DDBJ whole genome shotgun (WGS) entry which is preliminary data.</text>
</comment>
<dbReference type="AlphaFoldDB" id="A0A3M7QIS8"/>
<dbReference type="Proteomes" id="UP000276133">
    <property type="component" value="Unassembled WGS sequence"/>
</dbReference>
<evidence type="ECO:0000313" key="1">
    <source>
        <dbReference type="EMBL" id="RNA10875.1"/>
    </source>
</evidence>
<evidence type="ECO:0000313" key="2">
    <source>
        <dbReference type="Proteomes" id="UP000276133"/>
    </source>
</evidence>